<dbReference type="PANTHER" id="PTHR34203:SF15">
    <property type="entry name" value="SLL1173 PROTEIN"/>
    <property type="match status" value="1"/>
</dbReference>
<evidence type="ECO:0000259" key="1">
    <source>
        <dbReference type="Pfam" id="PF05050"/>
    </source>
</evidence>
<dbReference type="InterPro" id="IPR052514">
    <property type="entry name" value="SAM-dependent_MTase"/>
</dbReference>
<proteinExistence type="predicted"/>
<dbReference type="InterPro" id="IPR006342">
    <property type="entry name" value="FkbM_mtfrase"/>
</dbReference>
<dbReference type="NCBIfam" id="TIGR01444">
    <property type="entry name" value="fkbM_fam"/>
    <property type="match status" value="1"/>
</dbReference>
<dbReference type="Gene3D" id="3.40.50.150">
    <property type="entry name" value="Vaccinia Virus protein VP39"/>
    <property type="match status" value="1"/>
</dbReference>
<feature type="non-terminal residue" evidence="2">
    <location>
        <position position="1"/>
    </location>
</feature>
<gene>
    <name evidence="2" type="ORF">S03H2_69155</name>
</gene>
<dbReference type="Pfam" id="PF05050">
    <property type="entry name" value="Methyltransf_21"/>
    <property type="match status" value="1"/>
</dbReference>
<reference evidence="2" key="1">
    <citation type="journal article" date="2014" name="Front. Microbiol.">
        <title>High frequency of phylogenetically diverse reductive dehalogenase-homologous genes in deep subseafloor sedimentary metagenomes.</title>
        <authorList>
            <person name="Kawai M."/>
            <person name="Futagami T."/>
            <person name="Toyoda A."/>
            <person name="Takaki Y."/>
            <person name="Nishi S."/>
            <person name="Hori S."/>
            <person name="Arai W."/>
            <person name="Tsubouchi T."/>
            <person name="Morono Y."/>
            <person name="Uchiyama I."/>
            <person name="Ito T."/>
            <person name="Fujiyama A."/>
            <person name="Inagaki F."/>
            <person name="Takami H."/>
        </authorList>
    </citation>
    <scope>NUCLEOTIDE SEQUENCE</scope>
    <source>
        <strain evidence="2">Expedition CK06-06</strain>
    </source>
</reference>
<dbReference type="AlphaFoldDB" id="X1LLU5"/>
<feature type="non-terminal residue" evidence="2">
    <location>
        <position position="146"/>
    </location>
</feature>
<dbReference type="SUPFAM" id="SSF53335">
    <property type="entry name" value="S-adenosyl-L-methionine-dependent methyltransferases"/>
    <property type="match status" value="1"/>
</dbReference>
<accession>X1LLU5</accession>
<dbReference type="EMBL" id="BARU01045627">
    <property type="protein sequence ID" value="GAH95098.1"/>
    <property type="molecule type" value="Genomic_DNA"/>
</dbReference>
<sequence>KNGLMPIKLRTNHSIIVHPNDNFISKSIFRYRFIYEDIYWILKSYSLYCNSFIDIGANIGYFTVTIGKSMCEKGIVIAIEPDPENFLILKKNVKNNSIIANLENVALSEKEGFMDLFINRENKGGHTLYEFHPSEYEGKIRIETTT</sequence>
<evidence type="ECO:0000313" key="2">
    <source>
        <dbReference type="EMBL" id="GAH95098.1"/>
    </source>
</evidence>
<feature type="domain" description="Methyltransferase FkbM" evidence="1">
    <location>
        <begin position="54"/>
        <end position="132"/>
    </location>
</feature>
<comment type="caution">
    <text evidence="2">The sequence shown here is derived from an EMBL/GenBank/DDBJ whole genome shotgun (WGS) entry which is preliminary data.</text>
</comment>
<name>X1LLU5_9ZZZZ</name>
<dbReference type="InterPro" id="IPR029063">
    <property type="entry name" value="SAM-dependent_MTases_sf"/>
</dbReference>
<protein>
    <recommendedName>
        <fullName evidence="1">Methyltransferase FkbM domain-containing protein</fullName>
    </recommendedName>
</protein>
<dbReference type="PANTHER" id="PTHR34203">
    <property type="entry name" value="METHYLTRANSFERASE, FKBM FAMILY PROTEIN"/>
    <property type="match status" value="1"/>
</dbReference>
<organism evidence="2">
    <name type="scientific">marine sediment metagenome</name>
    <dbReference type="NCBI Taxonomy" id="412755"/>
    <lineage>
        <taxon>unclassified sequences</taxon>
        <taxon>metagenomes</taxon>
        <taxon>ecological metagenomes</taxon>
    </lineage>
</organism>